<dbReference type="InterPro" id="IPR020843">
    <property type="entry name" value="ER"/>
</dbReference>
<dbReference type="PANTHER" id="PTHR45348:SF2">
    <property type="entry name" value="ZINC-TYPE ALCOHOL DEHYDROGENASE-LIKE PROTEIN C2E1P3.01"/>
    <property type="match status" value="1"/>
</dbReference>
<sequence length="361" mass="37867">MPYSRTSSEYQAMSTPQNQAAWLNKADSPLEVRDAPLPTAGPGEIVVKNAAIAINPVDWHMQDHGIFVQQWPAILGCDVAGEVFEVGSGVDRFQKGDRVIGTPFPKGRPSDGAFALYTIVSADKASILPDHIPFTDGVVVPFAVESAVCALSVKEPGPCMPGVFTPALGLPLPSLEGHISSIKKTLVVYGASASTGAMVTQLATAAGITVIAISGSHNFDLAKQCGAAEVFDHKDTSLVDKVVAAVKSLNADVVGIFDAISIPETFERDLEILKALGGGHLAGTHPPPTEDLPSNIHTGMIFAYSDITAPVYRDFVTGALQNGELKCLPPPTIVGKGLEYVNEALKMCKAGVSATKLVVEL</sequence>
<dbReference type="Pfam" id="PF00107">
    <property type="entry name" value="ADH_zinc_N"/>
    <property type="match status" value="1"/>
</dbReference>
<dbReference type="SMART" id="SM00829">
    <property type="entry name" value="PKS_ER"/>
    <property type="match status" value="1"/>
</dbReference>
<comment type="caution">
    <text evidence="5">The sequence shown here is derived from an EMBL/GenBank/DDBJ whole genome shotgun (WGS) entry which is preliminary data.</text>
</comment>
<reference evidence="5 6" key="1">
    <citation type="submission" date="2018-10" db="EMBL/GenBank/DDBJ databases">
        <title>Fifty Aureobasidium pullulans genomes reveal a recombining polyextremotolerant generalist.</title>
        <authorList>
            <person name="Gostincar C."/>
            <person name="Turk M."/>
            <person name="Zajc J."/>
            <person name="Gunde-Cimerman N."/>
        </authorList>
    </citation>
    <scope>NUCLEOTIDE SEQUENCE [LARGE SCALE GENOMIC DNA]</scope>
    <source>
        <strain evidence="5 6">EXF-9785</strain>
    </source>
</reference>
<dbReference type="Proteomes" id="UP000308953">
    <property type="component" value="Unassembled WGS sequence"/>
</dbReference>
<dbReference type="AlphaFoldDB" id="A0A4S9F7I6"/>
<dbReference type="InterPro" id="IPR036291">
    <property type="entry name" value="NAD(P)-bd_dom_sf"/>
</dbReference>
<dbReference type="Pfam" id="PF08240">
    <property type="entry name" value="ADH_N"/>
    <property type="match status" value="1"/>
</dbReference>
<dbReference type="InterPro" id="IPR013149">
    <property type="entry name" value="ADH-like_C"/>
</dbReference>
<name>A0A4S9F7I6_AURPU</name>
<dbReference type="SUPFAM" id="SSF51735">
    <property type="entry name" value="NAD(P)-binding Rossmann-fold domains"/>
    <property type="match status" value="1"/>
</dbReference>
<comment type="similarity">
    <text evidence="1">Belongs to the zinc-containing alcohol dehydrogenase family.</text>
</comment>
<evidence type="ECO:0000259" key="4">
    <source>
        <dbReference type="SMART" id="SM00829"/>
    </source>
</evidence>
<evidence type="ECO:0000313" key="5">
    <source>
        <dbReference type="EMBL" id="THX43392.1"/>
    </source>
</evidence>
<dbReference type="Gene3D" id="3.90.180.10">
    <property type="entry name" value="Medium-chain alcohol dehydrogenases, catalytic domain"/>
    <property type="match status" value="1"/>
</dbReference>
<dbReference type="PANTHER" id="PTHR45348">
    <property type="entry name" value="HYPOTHETICAL OXIDOREDUCTASE (EUROFUNG)"/>
    <property type="match status" value="1"/>
</dbReference>
<evidence type="ECO:0000256" key="3">
    <source>
        <dbReference type="ARBA" id="ARBA00023002"/>
    </source>
</evidence>
<protein>
    <submittedName>
        <fullName evidence="5">Putative quinone oxidoreductase</fullName>
    </submittedName>
</protein>
<evidence type="ECO:0000256" key="2">
    <source>
        <dbReference type="ARBA" id="ARBA00011245"/>
    </source>
</evidence>
<feature type="domain" description="Enoyl reductase (ER)" evidence="4">
    <location>
        <begin position="25"/>
        <end position="352"/>
    </location>
</feature>
<dbReference type="SUPFAM" id="SSF50129">
    <property type="entry name" value="GroES-like"/>
    <property type="match status" value="1"/>
</dbReference>
<evidence type="ECO:0000313" key="6">
    <source>
        <dbReference type="Proteomes" id="UP000308953"/>
    </source>
</evidence>
<keyword evidence="3" id="KW-0560">Oxidoreductase</keyword>
<dbReference type="InterPro" id="IPR047122">
    <property type="entry name" value="Trans-enoyl_RdTase-like"/>
</dbReference>
<proteinExistence type="inferred from homology"/>
<accession>A0A4S9F7I6</accession>
<organism evidence="5 6">
    <name type="scientific">Aureobasidium pullulans</name>
    <name type="common">Black yeast</name>
    <name type="synonym">Pullularia pullulans</name>
    <dbReference type="NCBI Taxonomy" id="5580"/>
    <lineage>
        <taxon>Eukaryota</taxon>
        <taxon>Fungi</taxon>
        <taxon>Dikarya</taxon>
        <taxon>Ascomycota</taxon>
        <taxon>Pezizomycotina</taxon>
        <taxon>Dothideomycetes</taxon>
        <taxon>Dothideomycetidae</taxon>
        <taxon>Dothideales</taxon>
        <taxon>Saccotheciaceae</taxon>
        <taxon>Aureobasidium</taxon>
    </lineage>
</organism>
<dbReference type="EMBL" id="QZAV01000012">
    <property type="protein sequence ID" value="THX43392.1"/>
    <property type="molecule type" value="Genomic_DNA"/>
</dbReference>
<gene>
    <name evidence="5" type="ORF">D6D10_01251</name>
</gene>
<comment type="subunit">
    <text evidence="2">Monomer.</text>
</comment>
<dbReference type="InterPro" id="IPR011032">
    <property type="entry name" value="GroES-like_sf"/>
</dbReference>
<dbReference type="InterPro" id="IPR013154">
    <property type="entry name" value="ADH-like_N"/>
</dbReference>
<dbReference type="CDD" id="cd08249">
    <property type="entry name" value="enoyl_reductase_like"/>
    <property type="match status" value="1"/>
</dbReference>
<evidence type="ECO:0000256" key="1">
    <source>
        <dbReference type="ARBA" id="ARBA00008072"/>
    </source>
</evidence>
<dbReference type="GO" id="GO:0016651">
    <property type="term" value="F:oxidoreductase activity, acting on NAD(P)H"/>
    <property type="evidence" value="ECO:0007669"/>
    <property type="project" value="InterPro"/>
</dbReference>
<dbReference type="Gene3D" id="3.40.50.720">
    <property type="entry name" value="NAD(P)-binding Rossmann-like Domain"/>
    <property type="match status" value="1"/>
</dbReference>